<keyword evidence="2" id="KW-1185">Reference proteome</keyword>
<reference evidence="1 2" key="1">
    <citation type="submission" date="2018-08" db="EMBL/GenBank/DDBJ databases">
        <title>Genomic Encyclopedia of Archaeal and Bacterial Type Strains, Phase II (KMG-II): from individual species to whole genera.</title>
        <authorList>
            <person name="Goeker M."/>
        </authorList>
    </citation>
    <scope>NUCLEOTIDE SEQUENCE [LARGE SCALE GENOMIC DNA]</scope>
    <source>
        <strain evidence="1 2">DSM 45791</strain>
    </source>
</reference>
<accession>A0A3E0GXK4</accession>
<organism evidence="1 2">
    <name type="scientific">Kutzneria buriramensis</name>
    <dbReference type="NCBI Taxonomy" id="1045776"/>
    <lineage>
        <taxon>Bacteria</taxon>
        <taxon>Bacillati</taxon>
        <taxon>Actinomycetota</taxon>
        <taxon>Actinomycetes</taxon>
        <taxon>Pseudonocardiales</taxon>
        <taxon>Pseudonocardiaceae</taxon>
        <taxon>Kutzneria</taxon>
    </lineage>
</organism>
<dbReference type="Proteomes" id="UP000256269">
    <property type="component" value="Unassembled WGS sequence"/>
</dbReference>
<dbReference type="AlphaFoldDB" id="A0A3E0GXK4"/>
<gene>
    <name evidence="1" type="ORF">BCF44_120192</name>
</gene>
<name>A0A3E0GXK4_9PSEU</name>
<comment type="caution">
    <text evidence="1">The sequence shown here is derived from an EMBL/GenBank/DDBJ whole genome shotgun (WGS) entry which is preliminary data.</text>
</comment>
<evidence type="ECO:0000313" key="2">
    <source>
        <dbReference type="Proteomes" id="UP000256269"/>
    </source>
</evidence>
<evidence type="ECO:0000313" key="1">
    <source>
        <dbReference type="EMBL" id="REH33120.1"/>
    </source>
</evidence>
<proteinExistence type="predicted"/>
<dbReference type="EMBL" id="QUNO01000020">
    <property type="protein sequence ID" value="REH33120.1"/>
    <property type="molecule type" value="Genomic_DNA"/>
</dbReference>
<dbReference type="RefSeq" id="WP_170218078.1">
    <property type="nucleotide sequence ID" value="NZ_CP144375.1"/>
</dbReference>
<protein>
    <submittedName>
        <fullName evidence="1">Uncharacterized protein</fullName>
    </submittedName>
</protein>
<sequence length="50" mass="5453">MGTSQALIGARTLARHLDQPSAYERELRPYVAENQEKGRLAAQTLTATPA</sequence>